<evidence type="ECO:0000256" key="5">
    <source>
        <dbReference type="ARBA" id="ARBA00022801"/>
    </source>
</evidence>
<dbReference type="RefSeq" id="XP_047757490.1">
    <property type="nucleotide sequence ID" value="XM_047902063.1"/>
</dbReference>
<evidence type="ECO:0000256" key="2">
    <source>
        <dbReference type="ARBA" id="ARBA00022670"/>
    </source>
</evidence>
<evidence type="ECO:0000256" key="4">
    <source>
        <dbReference type="ARBA" id="ARBA00022729"/>
    </source>
</evidence>
<reference evidence="11" key="2">
    <citation type="journal article" date="2022" name="Microb. Genom.">
        <title>A chromosome-scale genome assembly of the tomato pathogen Cladosporium fulvum reveals a compartmentalized genome architecture and the presence of a dispensable chromosome.</title>
        <authorList>
            <person name="Zaccaron A.Z."/>
            <person name="Chen L.H."/>
            <person name="Samaras A."/>
            <person name="Stergiopoulos I."/>
        </authorList>
    </citation>
    <scope>NUCLEOTIDE SEQUENCE</scope>
    <source>
        <strain evidence="11">Race5_Kim</strain>
    </source>
</reference>
<dbReference type="PANTHER" id="PTHR47466">
    <property type="match status" value="1"/>
</dbReference>
<keyword evidence="12" id="KW-1185">Reference proteome</keyword>
<evidence type="ECO:0000256" key="3">
    <source>
        <dbReference type="ARBA" id="ARBA00022723"/>
    </source>
</evidence>
<name>A0A9Q8P4Q9_PASFU</name>
<dbReference type="CDD" id="cd04275">
    <property type="entry name" value="ZnMc_pappalysin_like"/>
    <property type="match status" value="1"/>
</dbReference>
<proteinExistence type="inferred from homology"/>
<evidence type="ECO:0000313" key="12">
    <source>
        <dbReference type="Proteomes" id="UP000756132"/>
    </source>
</evidence>
<feature type="domain" description="Peptidase M43 pregnancy-associated plasma-A" evidence="10">
    <location>
        <begin position="182"/>
        <end position="270"/>
    </location>
</feature>
<evidence type="ECO:0000256" key="9">
    <source>
        <dbReference type="SAM" id="SignalP"/>
    </source>
</evidence>
<dbReference type="InterPro" id="IPR024079">
    <property type="entry name" value="MetalloPept_cat_dom_sf"/>
</dbReference>
<dbReference type="GO" id="GO:0008237">
    <property type="term" value="F:metallopeptidase activity"/>
    <property type="evidence" value="ECO:0007669"/>
    <property type="project" value="UniProtKB-KW"/>
</dbReference>
<keyword evidence="6" id="KW-0862">Zinc</keyword>
<dbReference type="GO" id="GO:0046872">
    <property type="term" value="F:metal ion binding"/>
    <property type="evidence" value="ECO:0007669"/>
    <property type="project" value="UniProtKB-KW"/>
</dbReference>
<reference evidence="11" key="1">
    <citation type="submission" date="2021-12" db="EMBL/GenBank/DDBJ databases">
        <authorList>
            <person name="Zaccaron A."/>
            <person name="Stergiopoulos I."/>
        </authorList>
    </citation>
    <scope>NUCLEOTIDE SEQUENCE</scope>
    <source>
        <strain evidence="11">Race5_Kim</strain>
    </source>
</reference>
<evidence type="ECO:0000259" key="10">
    <source>
        <dbReference type="Pfam" id="PF05572"/>
    </source>
</evidence>
<protein>
    <submittedName>
        <fullName evidence="11">Extracellular metalloprotease</fullName>
    </submittedName>
</protein>
<dbReference type="Pfam" id="PF05572">
    <property type="entry name" value="Peptidase_M43"/>
    <property type="match status" value="1"/>
</dbReference>
<dbReference type="AlphaFoldDB" id="A0A9Q8P4Q9"/>
<dbReference type="PANTHER" id="PTHR47466:SF1">
    <property type="entry name" value="METALLOPROTEASE MEP1 (AFU_ORTHOLOGUE AFUA_1G07730)-RELATED"/>
    <property type="match status" value="1"/>
</dbReference>
<sequence length="279" mass="30687">MKLLAFLATASLAAAAELTRCGTVDPDDNVKMQLNEAYFSRPSTIGNSKFAIKNVSREIDTYVHVVTSKAKRNKYTKDMVQEQMEVMSSAYKPFGVTFNTVSINFTVNEDWAAADMNSTDEYKMKSTLRQGSYSDLNLYFTSGLPGGLLGFCYFPLTEPTTEDLILDGCICLADSLPNGTATHYDLGYTAVHEVGHWFGLFHVFQGSSCSGSGDYVHDTPLQLIPTNGCPKAQDTCPGKAGNDSIHNYMDYSYDKCMTEFSAGQVERATAIYDQQRAGK</sequence>
<evidence type="ECO:0000256" key="8">
    <source>
        <dbReference type="ARBA" id="ARBA00023157"/>
    </source>
</evidence>
<dbReference type="InterPro" id="IPR008754">
    <property type="entry name" value="Peptidase_M43"/>
</dbReference>
<keyword evidence="2" id="KW-0645">Protease</keyword>
<dbReference type="Proteomes" id="UP000756132">
    <property type="component" value="Chromosome 2"/>
</dbReference>
<evidence type="ECO:0000313" key="11">
    <source>
        <dbReference type="EMBL" id="UJO13124.1"/>
    </source>
</evidence>
<dbReference type="OrthoDB" id="536211at2759"/>
<keyword evidence="4 9" id="KW-0732">Signal</keyword>
<keyword evidence="3" id="KW-0479">Metal-binding</keyword>
<dbReference type="GeneID" id="71982793"/>
<evidence type="ECO:0000256" key="7">
    <source>
        <dbReference type="ARBA" id="ARBA00023049"/>
    </source>
</evidence>
<dbReference type="Gene3D" id="3.40.390.10">
    <property type="entry name" value="Collagenase (Catalytic Domain)"/>
    <property type="match status" value="1"/>
</dbReference>
<dbReference type="EMBL" id="CP090164">
    <property type="protein sequence ID" value="UJO13124.1"/>
    <property type="molecule type" value="Genomic_DNA"/>
</dbReference>
<feature type="signal peptide" evidence="9">
    <location>
        <begin position="1"/>
        <end position="15"/>
    </location>
</feature>
<dbReference type="KEGG" id="ffu:CLAFUR5_02915"/>
<gene>
    <name evidence="11" type="ORF">CLAFUR5_02915</name>
</gene>
<keyword evidence="8" id="KW-1015">Disulfide bond</keyword>
<accession>A0A9Q8P4Q9</accession>
<evidence type="ECO:0000256" key="1">
    <source>
        <dbReference type="ARBA" id="ARBA00008721"/>
    </source>
</evidence>
<comment type="similarity">
    <text evidence="1">Belongs to the peptidase M43B family.</text>
</comment>
<feature type="chain" id="PRO_5040458360" evidence="9">
    <location>
        <begin position="16"/>
        <end position="279"/>
    </location>
</feature>
<dbReference type="SUPFAM" id="SSF55486">
    <property type="entry name" value="Metalloproteases ('zincins'), catalytic domain"/>
    <property type="match status" value="1"/>
</dbReference>
<dbReference type="GO" id="GO:0006508">
    <property type="term" value="P:proteolysis"/>
    <property type="evidence" value="ECO:0007669"/>
    <property type="project" value="UniProtKB-KW"/>
</dbReference>
<keyword evidence="5" id="KW-0378">Hydrolase</keyword>
<evidence type="ECO:0000256" key="6">
    <source>
        <dbReference type="ARBA" id="ARBA00022833"/>
    </source>
</evidence>
<organism evidence="11 12">
    <name type="scientific">Passalora fulva</name>
    <name type="common">Tomato leaf mold</name>
    <name type="synonym">Cladosporium fulvum</name>
    <dbReference type="NCBI Taxonomy" id="5499"/>
    <lineage>
        <taxon>Eukaryota</taxon>
        <taxon>Fungi</taxon>
        <taxon>Dikarya</taxon>
        <taxon>Ascomycota</taxon>
        <taxon>Pezizomycotina</taxon>
        <taxon>Dothideomycetes</taxon>
        <taxon>Dothideomycetidae</taxon>
        <taxon>Mycosphaerellales</taxon>
        <taxon>Mycosphaerellaceae</taxon>
        <taxon>Fulvia</taxon>
    </lineage>
</organism>
<dbReference type="OMA" id="AMNQHYG"/>
<keyword evidence="7 11" id="KW-0482">Metalloprotease</keyword>